<keyword evidence="10" id="KW-1185">Reference proteome</keyword>
<evidence type="ECO:0000256" key="3">
    <source>
        <dbReference type="ARBA" id="ARBA00013194"/>
    </source>
</evidence>
<dbReference type="Gene3D" id="1.10.4030.10">
    <property type="entry name" value="Porin chaperone SurA, peptide-binding domain"/>
    <property type="match status" value="1"/>
</dbReference>
<evidence type="ECO:0000256" key="6">
    <source>
        <dbReference type="ARBA" id="ARBA00030642"/>
    </source>
</evidence>
<comment type="catalytic activity">
    <reaction evidence="1">
        <text>[protein]-peptidylproline (omega=180) = [protein]-peptidylproline (omega=0)</text>
        <dbReference type="Rhea" id="RHEA:16237"/>
        <dbReference type="Rhea" id="RHEA-COMP:10747"/>
        <dbReference type="Rhea" id="RHEA-COMP:10748"/>
        <dbReference type="ChEBI" id="CHEBI:83833"/>
        <dbReference type="ChEBI" id="CHEBI:83834"/>
        <dbReference type="EC" id="5.2.1.8"/>
    </reaction>
</comment>
<name>A0ABS8L250_9HYPH</name>
<reference evidence="9 10" key="1">
    <citation type="submission" date="2021-11" db="EMBL/GenBank/DDBJ databases">
        <authorList>
            <person name="Lee D.-H."/>
            <person name="Kim S.-B."/>
        </authorList>
    </citation>
    <scope>NUCLEOTIDE SEQUENCE [LARGE SCALE GENOMIC DNA]</scope>
    <source>
        <strain evidence="9 10">KCTC 52223</strain>
    </source>
</reference>
<gene>
    <name evidence="9" type="ORF">LJ725_22970</name>
</gene>
<evidence type="ECO:0000256" key="2">
    <source>
        <dbReference type="ARBA" id="ARBA00007656"/>
    </source>
</evidence>
<dbReference type="Proteomes" id="UP001198862">
    <property type="component" value="Unassembled WGS sequence"/>
</dbReference>
<keyword evidence="9" id="KW-0413">Isomerase</keyword>
<evidence type="ECO:0000256" key="7">
    <source>
        <dbReference type="ARBA" id="ARBA00031484"/>
    </source>
</evidence>
<dbReference type="PANTHER" id="PTHR47245">
    <property type="entry name" value="PEPTIDYLPROLYL ISOMERASE"/>
    <property type="match status" value="1"/>
</dbReference>
<dbReference type="SUPFAM" id="SSF54534">
    <property type="entry name" value="FKBP-like"/>
    <property type="match status" value="1"/>
</dbReference>
<dbReference type="PANTHER" id="PTHR47245:SF2">
    <property type="entry name" value="PEPTIDYL-PROLYL CIS-TRANS ISOMERASE HP_0175-RELATED"/>
    <property type="match status" value="1"/>
</dbReference>
<feature type="domain" description="PpiC" evidence="8">
    <location>
        <begin position="113"/>
        <end position="238"/>
    </location>
</feature>
<accession>A0ABS8L250</accession>
<dbReference type="Pfam" id="PF13145">
    <property type="entry name" value="Rotamase_2"/>
    <property type="match status" value="1"/>
</dbReference>
<evidence type="ECO:0000256" key="1">
    <source>
        <dbReference type="ARBA" id="ARBA00000971"/>
    </source>
</evidence>
<organism evidence="9 10">
    <name type="scientific">Reyranella aquatilis</name>
    <dbReference type="NCBI Taxonomy" id="2035356"/>
    <lineage>
        <taxon>Bacteria</taxon>
        <taxon>Pseudomonadati</taxon>
        <taxon>Pseudomonadota</taxon>
        <taxon>Alphaproteobacteria</taxon>
        <taxon>Hyphomicrobiales</taxon>
        <taxon>Reyranellaceae</taxon>
        <taxon>Reyranella</taxon>
    </lineage>
</organism>
<dbReference type="InterPro" id="IPR050245">
    <property type="entry name" value="PrsA_foldase"/>
</dbReference>
<keyword evidence="5" id="KW-0697">Rotamase</keyword>
<dbReference type="InterPro" id="IPR000297">
    <property type="entry name" value="PPIase_PpiC"/>
</dbReference>
<dbReference type="EMBL" id="JAJISD010000011">
    <property type="protein sequence ID" value="MCC8431851.1"/>
    <property type="molecule type" value="Genomic_DNA"/>
</dbReference>
<protein>
    <recommendedName>
        <fullName evidence="4">Parvulin-like PPIase</fullName>
        <ecNumber evidence="3">5.2.1.8</ecNumber>
    </recommendedName>
    <alternativeName>
        <fullName evidence="6">Peptidyl-prolyl cis-trans isomerase plp</fullName>
    </alternativeName>
    <alternativeName>
        <fullName evidence="7">Rotamase plp</fullName>
    </alternativeName>
</protein>
<sequence>MGKLLREPLLHFALMGVVLFAVYGWVNGDASSAPREIVVSQGQLDSLQAKFERVWQRPPSADELRGLVDQWVREEILYREGRARGLDLDDPVVRRLVAQKMEFIAEGVTPEVPDDTTLEAWLAANQDKYAIEPRYTLRQVYLNPAQRGARLEADIDAARAALAGGRMVDGDSTMLPAVLDSAPGREVARVFGAEFAASLKGLPTGEWAGPVRSGFGLHLVKVEHRVDGRAATLPEVRDTVVRDLLRDRATQAKESFYRKLRAGYTIRTEAGEKKPKPAG</sequence>
<evidence type="ECO:0000256" key="4">
    <source>
        <dbReference type="ARBA" id="ARBA00018370"/>
    </source>
</evidence>
<evidence type="ECO:0000259" key="8">
    <source>
        <dbReference type="Pfam" id="PF13145"/>
    </source>
</evidence>
<dbReference type="EC" id="5.2.1.8" evidence="3"/>
<comment type="caution">
    <text evidence="9">The sequence shown here is derived from an EMBL/GenBank/DDBJ whole genome shotgun (WGS) entry which is preliminary data.</text>
</comment>
<dbReference type="GO" id="GO:0016853">
    <property type="term" value="F:isomerase activity"/>
    <property type="evidence" value="ECO:0007669"/>
    <property type="project" value="UniProtKB-KW"/>
</dbReference>
<proteinExistence type="inferred from homology"/>
<dbReference type="Gene3D" id="3.10.50.40">
    <property type="match status" value="1"/>
</dbReference>
<evidence type="ECO:0000313" key="9">
    <source>
        <dbReference type="EMBL" id="MCC8431851.1"/>
    </source>
</evidence>
<evidence type="ECO:0000256" key="5">
    <source>
        <dbReference type="ARBA" id="ARBA00023110"/>
    </source>
</evidence>
<comment type="similarity">
    <text evidence="2">Belongs to the PpiC/parvulin rotamase family.</text>
</comment>
<evidence type="ECO:0000313" key="10">
    <source>
        <dbReference type="Proteomes" id="UP001198862"/>
    </source>
</evidence>
<dbReference type="InterPro" id="IPR046357">
    <property type="entry name" value="PPIase_dom_sf"/>
</dbReference>